<reference evidence="1" key="1">
    <citation type="submission" date="2015-04" db="UniProtKB">
        <authorList>
            <consortium name="EnsemblPlants"/>
        </authorList>
    </citation>
    <scope>IDENTIFICATION</scope>
</reference>
<protein>
    <submittedName>
        <fullName evidence="1">Uncharacterized protein</fullName>
    </submittedName>
</protein>
<evidence type="ECO:0000313" key="2">
    <source>
        <dbReference type="Proteomes" id="UP000026961"/>
    </source>
</evidence>
<proteinExistence type="predicted"/>
<accession>A0A0E0BQQ0</accession>
<name>A0A0E0BQQ0_9ORYZ</name>
<evidence type="ECO:0000313" key="1">
    <source>
        <dbReference type="EnsemblPlants" id="OGLUM12G08110.1"/>
    </source>
</evidence>
<dbReference type="Proteomes" id="UP000026961">
    <property type="component" value="Chromosome 12"/>
</dbReference>
<dbReference type="EnsemblPlants" id="OGLUM12G08110.1">
    <property type="protein sequence ID" value="OGLUM12G08110.1"/>
    <property type="gene ID" value="OGLUM12G08110"/>
</dbReference>
<keyword evidence="2" id="KW-1185">Reference proteome</keyword>
<reference evidence="1" key="2">
    <citation type="submission" date="2018-05" db="EMBL/GenBank/DDBJ databases">
        <title>OgluRS3 (Oryza glumaepatula Reference Sequence Version 3).</title>
        <authorList>
            <person name="Zhang J."/>
            <person name="Kudrna D."/>
            <person name="Lee S."/>
            <person name="Talag J."/>
            <person name="Welchert J."/>
            <person name="Wing R.A."/>
        </authorList>
    </citation>
    <scope>NUCLEOTIDE SEQUENCE [LARGE SCALE GENOMIC DNA]</scope>
</reference>
<sequence length="110" mass="11371">MVLCLGTSTPQALALRSDLAASAEPQTCNPSGRLRAETSAPAKMALAASAEAQAIQPSGWLRARTSAPVHVALFLGTSAPQALVLRSHLATSAEAQVLQTSGWLRVGPQR</sequence>
<dbReference type="AlphaFoldDB" id="A0A0E0BQQ0"/>
<organism evidence="1">
    <name type="scientific">Oryza glumipatula</name>
    <dbReference type="NCBI Taxonomy" id="40148"/>
    <lineage>
        <taxon>Eukaryota</taxon>
        <taxon>Viridiplantae</taxon>
        <taxon>Streptophyta</taxon>
        <taxon>Embryophyta</taxon>
        <taxon>Tracheophyta</taxon>
        <taxon>Spermatophyta</taxon>
        <taxon>Magnoliopsida</taxon>
        <taxon>Liliopsida</taxon>
        <taxon>Poales</taxon>
        <taxon>Poaceae</taxon>
        <taxon>BOP clade</taxon>
        <taxon>Oryzoideae</taxon>
        <taxon>Oryzeae</taxon>
        <taxon>Oryzinae</taxon>
        <taxon>Oryza</taxon>
    </lineage>
</organism>
<dbReference type="HOGENOM" id="CLU_2174919_0_0_1"/>
<dbReference type="Gramene" id="OGLUM12G08110.1">
    <property type="protein sequence ID" value="OGLUM12G08110.1"/>
    <property type="gene ID" value="OGLUM12G08110"/>
</dbReference>